<sequence>MLMLQQRIFPPAVKTVHVDNQFIDYISSHPAITALSVHNYYDNTAGTMILETMARNGETLEYFSTCASSLCHCLAKVRNELLLLQCTHLRQLVLRAEHVFFYTGTELNMPSMLLTPLSDRRQEIGLTVIARMQRSLTLVITSIVNFNTCVKMCQESSNPLLRDLSGRVVYERPT</sequence>
<keyword evidence="2" id="KW-1185">Reference proteome</keyword>
<dbReference type="OrthoDB" id="2991878at2759"/>
<dbReference type="EMBL" id="KN818243">
    <property type="protein sequence ID" value="KIL65321.1"/>
    <property type="molecule type" value="Genomic_DNA"/>
</dbReference>
<name>A0A0C2X7P1_AMAMK</name>
<gene>
    <name evidence="1" type="ORF">M378DRAFT_10933</name>
</gene>
<dbReference type="HOGENOM" id="CLU_1539622_0_0_1"/>
<dbReference type="AlphaFoldDB" id="A0A0C2X7P1"/>
<organism evidence="1 2">
    <name type="scientific">Amanita muscaria (strain Koide BX008)</name>
    <dbReference type="NCBI Taxonomy" id="946122"/>
    <lineage>
        <taxon>Eukaryota</taxon>
        <taxon>Fungi</taxon>
        <taxon>Dikarya</taxon>
        <taxon>Basidiomycota</taxon>
        <taxon>Agaricomycotina</taxon>
        <taxon>Agaricomycetes</taxon>
        <taxon>Agaricomycetidae</taxon>
        <taxon>Agaricales</taxon>
        <taxon>Pluteineae</taxon>
        <taxon>Amanitaceae</taxon>
        <taxon>Amanita</taxon>
    </lineage>
</organism>
<dbReference type="Proteomes" id="UP000054549">
    <property type="component" value="Unassembled WGS sequence"/>
</dbReference>
<reference evidence="1 2" key="1">
    <citation type="submission" date="2014-04" db="EMBL/GenBank/DDBJ databases">
        <title>Evolutionary Origins and Diversification of the Mycorrhizal Mutualists.</title>
        <authorList>
            <consortium name="DOE Joint Genome Institute"/>
            <consortium name="Mycorrhizal Genomics Consortium"/>
            <person name="Kohler A."/>
            <person name="Kuo A."/>
            <person name="Nagy L.G."/>
            <person name="Floudas D."/>
            <person name="Copeland A."/>
            <person name="Barry K.W."/>
            <person name="Cichocki N."/>
            <person name="Veneault-Fourrey C."/>
            <person name="LaButti K."/>
            <person name="Lindquist E.A."/>
            <person name="Lipzen A."/>
            <person name="Lundell T."/>
            <person name="Morin E."/>
            <person name="Murat C."/>
            <person name="Riley R."/>
            <person name="Ohm R."/>
            <person name="Sun H."/>
            <person name="Tunlid A."/>
            <person name="Henrissat B."/>
            <person name="Grigoriev I.V."/>
            <person name="Hibbett D.S."/>
            <person name="Martin F."/>
        </authorList>
    </citation>
    <scope>NUCLEOTIDE SEQUENCE [LARGE SCALE GENOMIC DNA]</scope>
    <source>
        <strain evidence="1 2">Koide BX008</strain>
    </source>
</reference>
<dbReference type="InParanoid" id="A0A0C2X7P1"/>
<proteinExistence type="predicted"/>
<evidence type="ECO:0000313" key="2">
    <source>
        <dbReference type="Proteomes" id="UP000054549"/>
    </source>
</evidence>
<protein>
    <submittedName>
        <fullName evidence="1">Uncharacterized protein</fullName>
    </submittedName>
</protein>
<evidence type="ECO:0000313" key="1">
    <source>
        <dbReference type="EMBL" id="KIL65321.1"/>
    </source>
</evidence>
<accession>A0A0C2X7P1</accession>